<dbReference type="Gene3D" id="3.40.1090.10">
    <property type="entry name" value="Cytosolic phospholipase A2 catalytic domain"/>
    <property type="match status" value="1"/>
</dbReference>
<keyword evidence="1" id="KW-0443">Lipid metabolism</keyword>
<evidence type="ECO:0000313" key="4">
    <source>
        <dbReference type="Proteomes" id="UP000061665"/>
    </source>
</evidence>
<feature type="domain" description="PNPLA" evidence="2">
    <location>
        <begin position="30"/>
        <end position="100"/>
    </location>
</feature>
<dbReference type="Pfam" id="PF01734">
    <property type="entry name" value="Patatin"/>
    <property type="match status" value="1"/>
</dbReference>
<dbReference type="InterPro" id="IPR016035">
    <property type="entry name" value="Acyl_Trfase/lysoPLipase"/>
</dbReference>
<proteinExistence type="predicted"/>
<dbReference type="InterPro" id="IPR002641">
    <property type="entry name" value="PNPLA_dom"/>
</dbReference>
<dbReference type="EMBL" id="LOZE01000135">
    <property type="protein sequence ID" value="KVM20593.1"/>
    <property type="molecule type" value="Genomic_DNA"/>
</dbReference>
<gene>
    <name evidence="3" type="ORF">WJ53_20780</name>
</gene>
<dbReference type="AlphaFoldDB" id="A0AB73FT82"/>
<evidence type="ECO:0000313" key="3">
    <source>
        <dbReference type="EMBL" id="KVM20593.1"/>
    </source>
</evidence>
<name>A0AB73FT82_9BURK</name>
<reference evidence="3 4" key="1">
    <citation type="submission" date="2015-11" db="EMBL/GenBank/DDBJ databases">
        <title>Expanding the genomic diversity of Burkholderia species for the development of highly accurate diagnostics.</title>
        <authorList>
            <person name="Sahl J."/>
            <person name="Keim P."/>
            <person name="Wagner D."/>
        </authorList>
    </citation>
    <scope>NUCLEOTIDE SEQUENCE [LARGE SCALE GENOMIC DNA]</scope>
    <source>
        <strain evidence="3 4">MSMB2058</strain>
    </source>
</reference>
<dbReference type="GO" id="GO:0006629">
    <property type="term" value="P:lipid metabolic process"/>
    <property type="evidence" value="ECO:0007669"/>
    <property type="project" value="UniProtKB-KW"/>
</dbReference>
<accession>A0AB73FT82</accession>
<dbReference type="Proteomes" id="UP000061665">
    <property type="component" value="Unassembled WGS sequence"/>
</dbReference>
<comment type="caution">
    <text evidence="3">The sequence shown here is derived from an EMBL/GenBank/DDBJ whole genome shotgun (WGS) entry which is preliminary data.</text>
</comment>
<organism evidence="3 4">
    <name type="scientific">Burkholderia ubonensis</name>
    <dbReference type="NCBI Taxonomy" id="101571"/>
    <lineage>
        <taxon>Bacteria</taxon>
        <taxon>Pseudomonadati</taxon>
        <taxon>Pseudomonadota</taxon>
        <taxon>Betaproteobacteria</taxon>
        <taxon>Burkholderiales</taxon>
        <taxon>Burkholderiaceae</taxon>
        <taxon>Burkholderia</taxon>
        <taxon>Burkholderia cepacia complex</taxon>
    </lineage>
</organism>
<dbReference type="RefSeq" id="WP_059942386.1">
    <property type="nucleotide sequence ID" value="NZ_LOYI01000003.1"/>
</dbReference>
<dbReference type="SUPFAM" id="SSF52151">
    <property type="entry name" value="FabD/lysophospholipase-like"/>
    <property type="match status" value="1"/>
</dbReference>
<sequence length="165" mass="16987">MDHASIGHQVLCTGDALLQYLLDATNGKTFARLDVDRTVIAANLLTKRELQFSKEAMPDVPIALAARASASISIVFALVAVAGGSMVDGGACNNMPVNDLTALDSLSGASIVRVPTGYASSFDRHMPVATRQRLYGDGQAKTTVALPVVVAPSHQSAAVPVGAGA</sequence>
<protein>
    <recommendedName>
        <fullName evidence="2">PNPLA domain-containing protein</fullName>
    </recommendedName>
</protein>
<evidence type="ECO:0000256" key="1">
    <source>
        <dbReference type="ARBA" id="ARBA00023098"/>
    </source>
</evidence>
<evidence type="ECO:0000259" key="2">
    <source>
        <dbReference type="Pfam" id="PF01734"/>
    </source>
</evidence>